<dbReference type="SUPFAM" id="SSF50978">
    <property type="entry name" value="WD40 repeat-like"/>
    <property type="match status" value="1"/>
</dbReference>
<proteinExistence type="predicted"/>
<gene>
    <name evidence="4" type="ORF">LALA0_S05e07602g</name>
</gene>
<dbReference type="PANTHER" id="PTHR44006:SF1">
    <property type="entry name" value="U5 SMALL NUCLEAR RIBONUCLEOPROTEIN 40 KDA PROTEIN"/>
    <property type="match status" value="1"/>
</dbReference>
<protein>
    <submittedName>
        <fullName evidence="4">LALA0S05e07602g1_1</fullName>
    </submittedName>
</protein>
<dbReference type="Proteomes" id="UP000054304">
    <property type="component" value="Unassembled WGS sequence"/>
</dbReference>
<sequence length="309" mass="34285">MSLIPAGSSPLLELSRGHQSAVLACKFLNSGNTAVSSGLDAHLSVWDLQNLRHYEIEHLFRQNPAITALTTLDGPLLVAGASNSQIALVDLETGQKLRNYTGHTRAVNQIYSISKDKFVSVGDDGSAKLWDTHQKKPVWEVATEFPLFTAVAPAHNHTMYTSGLDPTITAYDIRQSPNHELFNLESQHVDSVTSIDITLGLKMCSFGFDNEIHIQDAKQSPTRESRNLGIIDASFDDNANKFLIRNQFINDDQHIICGNSLFDVTSKQRVVDFTAELDKQVSVIDNNYDRDSKKVIMSADNGSLYVYQM</sequence>
<evidence type="ECO:0000256" key="3">
    <source>
        <dbReference type="PROSITE-ProRule" id="PRU00221"/>
    </source>
</evidence>
<dbReference type="GO" id="GO:0071013">
    <property type="term" value="C:catalytic step 2 spliceosome"/>
    <property type="evidence" value="ECO:0007669"/>
    <property type="project" value="TreeGrafter"/>
</dbReference>
<evidence type="ECO:0000256" key="1">
    <source>
        <dbReference type="ARBA" id="ARBA00022574"/>
    </source>
</evidence>
<dbReference type="Gene3D" id="2.130.10.10">
    <property type="entry name" value="YVTN repeat-like/Quinoprotein amine dehydrogenase"/>
    <property type="match status" value="1"/>
</dbReference>
<reference evidence="4 5" key="1">
    <citation type="submission" date="2014-12" db="EMBL/GenBank/DDBJ databases">
        <authorList>
            <person name="Neuveglise Cecile"/>
        </authorList>
    </citation>
    <scope>NUCLEOTIDE SEQUENCE [LARGE SCALE GENOMIC DNA]</scope>
    <source>
        <strain evidence="4 5">CBS 12615</strain>
    </source>
</reference>
<dbReference type="InterPro" id="IPR019775">
    <property type="entry name" value="WD40_repeat_CS"/>
</dbReference>
<dbReference type="PROSITE" id="PS00678">
    <property type="entry name" value="WD_REPEATS_1"/>
    <property type="match status" value="1"/>
</dbReference>
<dbReference type="InterPro" id="IPR001680">
    <property type="entry name" value="WD40_rpt"/>
</dbReference>
<dbReference type="PROSITE" id="PS50082">
    <property type="entry name" value="WD_REPEATS_2"/>
    <property type="match status" value="2"/>
</dbReference>
<dbReference type="HOGENOM" id="CLU_900381_0_0_1"/>
<keyword evidence="2" id="KW-0677">Repeat</keyword>
<organism evidence="4 5">
    <name type="scientific">Lachancea lanzarotensis</name>
    <dbReference type="NCBI Taxonomy" id="1245769"/>
    <lineage>
        <taxon>Eukaryota</taxon>
        <taxon>Fungi</taxon>
        <taxon>Dikarya</taxon>
        <taxon>Ascomycota</taxon>
        <taxon>Saccharomycotina</taxon>
        <taxon>Saccharomycetes</taxon>
        <taxon>Saccharomycetales</taxon>
        <taxon>Saccharomycetaceae</taxon>
        <taxon>Lachancea</taxon>
    </lineage>
</organism>
<evidence type="ECO:0000313" key="5">
    <source>
        <dbReference type="Proteomes" id="UP000054304"/>
    </source>
</evidence>
<dbReference type="InterPro" id="IPR015943">
    <property type="entry name" value="WD40/YVTN_repeat-like_dom_sf"/>
</dbReference>
<dbReference type="EMBL" id="LN736364">
    <property type="protein sequence ID" value="CEP62526.1"/>
    <property type="molecule type" value="Genomic_DNA"/>
</dbReference>
<feature type="repeat" description="WD" evidence="3">
    <location>
        <begin position="100"/>
        <end position="140"/>
    </location>
</feature>
<evidence type="ECO:0000313" key="4">
    <source>
        <dbReference type="EMBL" id="CEP62526.1"/>
    </source>
</evidence>
<dbReference type="OrthoDB" id="1068471at2759"/>
<accession>A0A0C7NAQ7</accession>
<dbReference type="InterPro" id="IPR036322">
    <property type="entry name" value="WD40_repeat_dom_sf"/>
</dbReference>
<dbReference type="RefSeq" id="XP_022628752.1">
    <property type="nucleotide sequence ID" value="XM_022772427.1"/>
</dbReference>
<dbReference type="SMART" id="SM00320">
    <property type="entry name" value="WD40"/>
    <property type="match status" value="3"/>
</dbReference>
<dbReference type="GeneID" id="34685996"/>
<dbReference type="AlphaFoldDB" id="A0A0C7NAQ7"/>
<dbReference type="GO" id="GO:0003723">
    <property type="term" value="F:RNA binding"/>
    <property type="evidence" value="ECO:0007669"/>
    <property type="project" value="TreeGrafter"/>
</dbReference>
<evidence type="ECO:0000256" key="2">
    <source>
        <dbReference type="ARBA" id="ARBA00022737"/>
    </source>
</evidence>
<name>A0A0C7NAQ7_9SACH</name>
<keyword evidence="1 3" id="KW-0853">WD repeat</keyword>
<feature type="repeat" description="WD" evidence="3">
    <location>
        <begin position="15"/>
        <end position="56"/>
    </location>
</feature>
<dbReference type="InterPro" id="IPR052234">
    <property type="entry name" value="U5_snRNP_Component"/>
</dbReference>
<dbReference type="PANTHER" id="PTHR44006">
    <property type="entry name" value="U5 SMALL NUCLEAR RIBONUCLEOPROTEIN 40 KDA PROTEIN"/>
    <property type="match status" value="1"/>
</dbReference>
<dbReference type="PROSITE" id="PS50294">
    <property type="entry name" value="WD_REPEATS_REGION"/>
    <property type="match status" value="1"/>
</dbReference>
<dbReference type="STRING" id="1245769.A0A0C7NAQ7"/>
<keyword evidence="5" id="KW-1185">Reference proteome</keyword>
<dbReference type="Pfam" id="PF00400">
    <property type="entry name" value="WD40"/>
    <property type="match status" value="2"/>
</dbReference>